<evidence type="ECO:0000313" key="2">
    <source>
        <dbReference type="EMBL" id="WVZ56547.1"/>
    </source>
</evidence>
<protein>
    <submittedName>
        <fullName evidence="2">Uncharacterized protein</fullName>
    </submittedName>
</protein>
<keyword evidence="3" id="KW-1185">Reference proteome</keyword>
<evidence type="ECO:0000256" key="1">
    <source>
        <dbReference type="SAM" id="MobiDB-lite"/>
    </source>
</evidence>
<dbReference type="AlphaFoldDB" id="A0AAQ3PQX5"/>
<name>A0AAQ3PQX5_PASNO</name>
<gene>
    <name evidence="2" type="ORF">U9M48_007058</name>
</gene>
<accession>A0AAQ3PQX5</accession>
<sequence>MLAFHHGGRCFVPRPDPATTVMYARTTPMTYPTPGTQYGTHAGSSSRPPPYYQDAFVGRQGLVPLSGDMTLAQPRTIATELATLRYRE</sequence>
<feature type="region of interest" description="Disordered" evidence="1">
    <location>
        <begin position="29"/>
        <end position="50"/>
    </location>
</feature>
<organism evidence="2 3">
    <name type="scientific">Paspalum notatum var. saurae</name>
    <dbReference type="NCBI Taxonomy" id="547442"/>
    <lineage>
        <taxon>Eukaryota</taxon>
        <taxon>Viridiplantae</taxon>
        <taxon>Streptophyta</taxon>
        <taxon>Embryophyta</taxon>
        <taxon>Tracheophyta</taxon>
        <taxon>Spermatophyta</taxon>
        <taxon>Magnoliopsida</taxon>
        <taxon>Liliopsida</taxon>
        <taxon>Poales</taxon>
        <taxon>Poaceae</taxon>
        <taxon>PACMAD clade</taxon>
        <taxon>Panicoideae</taxon>
        <taxon>Andropogonodae</taxon>
        <taxon>Paspaleae</taxon>
        <taxon>Paspalinae</taxon>
        <taxon>Paspalum</taxon>
    </lineage>
</organism>
<proteinExistence type="predicted"/>
<dbReference type="EMBL" id="CP144746">
    <property type="protein sequence ID" value="WVZ56547.1"/>
    <property type="molecule type" value="Genomic_DNA"/>
</dbReference>
<evidence type="ECO:0000313" key="3">
    <source>
        <dbReference type="Proteomes" id="UP001341281"/>
    </source>
</evidence>
<reference evidence="2 3" key="1">
    <citation type="submission" date="2024-02" db="EMBL/GenBank/DDBJ databases">
        <title>High-quality chromosome-scale genome assembly of Pensacola bahiagrass (Paspalum notatum Flugge var. saurae).</title>
        <authorList>
            <person name="Vega J.M."/>
            <person name="Podio M."/>
            <person name="Orjuela J."/>
            <person name="Siena L.A."/>
            <person name="Pessino S.C."/>
            <person name="Combes M.C."/>
            <person name="Mariac C."/>
            <person name="Albertini E."/>
            <person name="Pupilli F."/>
            <person name="Ortiz J.P.A."/>
            <person name="Leblanc O."/>
        </authorList>
    </citation>
    <scope>NUCLEOTIDE SEQUENCE [LARGE SCALE GENOMIC DNA]</scope>
    <source>
        <strain evidence="2">R1</strain>
        <tissue evidence="2">Leaf</tissue>
    </source>
</reference>
<dbReference type="Proteomes" id="UP001341281">
    <property type="component" value="Chromosome 02"/>
</dbReference>
<feature type="compositionally biased region" description="Polar residues" evidence="1">
    <location>
        <begin position="29"/>
        <end position="46"/>
    </location>
</feature>